<evidence type="ECO:0008006" key="4">
    <source>
        <dbReference type="Google" id="ProtNLM"/>
    </source>
</evidence>
<sequence length="289" mass="32948">MNMKKTLVLLLAAAAVFSPLRSQEVSGSHYDSVLRRIMEDDQRVRRQLDSLARAGTDVTELLPLYEEMARTDAANQRKALPILEEYLAGTLPLSDESLTTLYYVIQHADLPVQTKYAPFIRSLFERDIITNVEFAWFTDRLLVRQRKAQTYGLQSYVYAGTGDPFLYPVSRKVRKAWRKIGLPVSDLNEILTSFGEGYTPLLLSEEEFALFGHAVRFDADGIERGVPDVSVRTEDGRTCTTNENGFYALIVNKHDLPGKLIFRYDGRVYEYPFGEFPDTDWEIIDATIP</sequence>
<proteinExistence type="predicted"/>
<dbReference type="EMBL" id="JRGF01000016">
    <property type="protein sequence ID" value="KHE41067.1"/>
    <property type="molecule type" value="Genomic_DNA"/>
</dbReference>
<gene>
    <name evidence="2" type="ORF">LG35_09355</name>
</gene>
<feature type="signal peptide" evidence="1">
    <location>
        <begin position="1"/>
        <end position="22"/>
    </location>
</feature>
<keyword evidence="3" id="KW-1185">Reference proteome</keyword>
<evidence type="ECO:0000313" key="2">
    <source>
        <dbReference type="EMBL" id="KHE41067.1"/>
    </source>
</evidence>
<evidence type="ECO:0000313" key="3">
    <source>
        <dbReference type="Proteomes" id="UP000030889"/>
    </source>
</evidence>
<evidence type="ECO:0000256" key="1">
    <source>
        <dbReference type="SAM" id="SignalP"/>
    </source>
</evidence>
<comment type="caution">
    <text evidence="2">The sequence shown here is derived from an EMBL/GenBank/DDBJ whole genome shotgun (WGS) entry which is preliminary data.</text>
</comment>
<name>A0ABR4YH41_9BACT</name>
<feature type="chain" id="PRO_5045753147" description="DUF4919 domain-containing protein" evidence="1">
    <location>
        <begin position="23"/>
        <end position="289"/>
    </location>
</feature>
<dbReference type="Proteomes" id="UP000030889">
    <property type="component" value="Unassembled WGS sequence"/>
</dbReference>
<accession>A0ABR4YH41</accession>
<reference evidence="2 3" key="1">
    <citation type="submission" date="2014-09" db="EMBL/GenBank/DDBJ databases">
        <title>Alistipes sp. 627, sp. nov., a novel member of the family Rikenellaceae isolated from human faeces.</title>
        <authorList>
            <person name="Shkoporov A.N."/>
            <person name="Chaplin A.V."/>
            <person name="Motuzova O.V."/>
            <person name="Kafarskaia L.I."/>
            <person name="Khokhlova E.V."/>
            <person name="Efimov B.A."/>
        </authorList>
    </citation>
    <scope>NUCLEOTIDE SEQUENCE [LARGE SCALE GENOMIC DNA]</scope>
    <source>
        <strain evidence="2 3">627</strain>
    </source>
</reference>
<keyword evidence="1" id="KW-0732">Signal</keyword>
<dbReference type="Pfam" id="PF20329">
    <property type="entry name" value="DUF6624"/>
    <property type="match status" value="1"/>
</dbReference>
<protein>
    <recommendedName>
        <fullName evidence="4">DUF4919 domain-containing protein</fullName>
    </recommendedName>
</protein>
<organism evidence="2 3">
    <name type="scientific">Alistipes inops</name>
    <dbReference type="NCBI Taxonomy" id="1501391"/>
    <lineage>
        <taxon>Bacteria</taxon>
        <taxon>Pseudomonadati</taxon>
        <taxon>Bacteroidota</taxon>
        <taxon>Bacteroidia</taxon>
        <taxon>Bacteroidales</taxon>
        <taxon>Rikenellaceae</taxon>
        <taxon>Alistipes</taxon>
    </lineage>
</organism>
<dbReference type="InterPro" id="IPR046732">
    <property type="entry name" value="DUF6624"/>
</dbReference>